<sequence>MISLPHPPVYKTPSPSFRHALDISIGVHSFPSPYLSIAISSSISGLLSILSFVVCFNSYPSIRRPLRRTKNLGFRILFVSISTMVNPDEQRSVDDRDAEGTIDRTNGDGFGDWSAVEASGSGTTSNSGRLTGGGGGADEGDGDLSLRYSDGVDRVMQFLQALDLQVMGACRADERLKPLFKLNNATGAAEDRLLAQLSQHFEPSEVGMLARCLCIPLVSVRVGKINKRGTLLCPTASRLNLLDITMSCPVLHAGFYLVKWEYSIMISELRRSKGNVRPGVTFDISFCWMLICLYIVFCCFSTFSLAFINCNRGNLNLTLLPTSDLRFSFIGDDGHTERLLTLSNSQCSAVVVEEIPADMSGRSFLIKIPDGEVLYFWCSEKSKLLGNELLTKMKDLLKRKPSLAELTGISESRLDCFATHLRTYLLGSTVTVTRSSMTPPSNTSSDSSEIFQAAQLGSASAKPSRARHLGIQSGKSNSIYQGSLSPRSSSFKEGLPRSFSSLRSVAREKLRRRDIQFSVVDGVSVTLPVTTDVSTSNKLQEANRIFLPSSNTLESLGKSVALPFLSPNTSQGPSVGLSSLFSPYYCWCPPVASTMQYTLPIPSSTESLSLPPLSSFLPAARSSSGLSVTDFPPIDFPPLLPDPLVRFPLPRSSSQQIPTFTPLMCDSIVHIPFIDVCSSGQGYLVSAGPAISTTITPLHPTLVNPLGQETDSVVEKGARETLRLLLSSSSQTNQQLMNVFPSVLTSTDEKQSILVAGSRGFYTGAGNIGAIANSISAIGLVSLPEKSMGEVKRCTSQGMLVDQLEKSGGPGDGEGSVSKFRDERTD</sequence>
<feature type="transmembrane region" description="Helical" evidence="2">
    <location>
        <begin position="34"/>
        <end position="59"/>
    </location>
</feature>
<evidence type="ECO:0000256" key="2">
    <source>
        <dbReference type="SAM" id="Phobius"/>
    </source>
</evidence>
<keyword evidence="2" id="KW-0812">Transmembrane</keyword>
<dbReference type="PANTHER" id="PTHR36741:SF1">
    <property type="entry name" value="OS07G0100500 PROTEIN"/>
    <property type="match status" value="1"/>
</dbReference>
<feature type="compositionally biased region" description="Low complexity" evidence="1">
    <location>
        <begin position="119"/>
        <end position="129"/>
    </location>
</feature>
<feature type="transmembrane region" description="Helical" evidence="2">
    <location>
        <begin position="280"/>
        <end position="308"/>
    </location>
</feature>
<feature type="region of interest" description="Disordered" evidence="1">
    <location>
        <begin position="800"/>
        <end position="826"/>
    </location>
</feature>
<dbReference type="Proteomes" id="UP000823749">
    <property type="component" value="Chromosome 3"/>
</dbReference>
<keyword evidence="2" id="KW-0472">Membrane</keyword>
<name>A0AAV6KZS4_9ERIC</name>
<dbReference type="EMBL" id="JACTNZ010000003">
    <property type="protein sequence ID" value="KAG5557915.1"/>
    <property type="molecule type" value="Genomic_DNA"/>
</dbReference>
<evidence type="ECO:0000256" key="1">
    <source>
        <dbReference type="SAM" id="MobiDB-lite"/>
    </source>
</evidence>
<evidence type="ECO:0008006" key="5">
    <source>
        <dbReference type="Google" id="ProtNLM"/>
    </source>
</evidence>
<protein>
    <recommendedName>
        <fullName evidence="5">Flocculation protein</fullName>
    </recommendedName>
</protein>
<dbReference type="AlphaFoldDB" id="A0AAV6KZS4"/>
<keyword evidence="2" id="KW-1133">Transmembrane helix</keyword>
<gene>
    <name evidence="3" type="ORF">RHGRI_007982</name>
</gene>
<dbReference type="PANTHER" id="PTHR36741">
    <property type="entry name" value="OS07G0100500 PROTEIN"/>
    <property type="match status" value="1"/>
</dbReference>
<accession>A0AAV6KZS4</accession>
<evidence type="ECO:0000313" key="4">
    <source>
        <dbReference type="Proteomes" id="UP000823749"/>
    </source>
</evidence>
<organism evidence="3 4">
    <name type="scientific">Rhododendron griersonianum</name>
    <dbReference type="NCBI Taxonomy" id="479676"/>
    <lineage>
        <taxon>Eukaryota</taxon>
        <taxon>Viridiplantae</taxon>
        <taxon>Streptophyta</taxon>
        <taxon>Embryophyta</taxon>
        <taxon>Tracheophyta</taxon>
        <taxon>Spermatophyta</taxon>
        <taxon>Magnoliopsida</taxon>
        <taxon>eudicotyledons</taxon>
        <taxon>Gunneridae</taxon>
        <taxon>Pentapetalae</taxon>
        <taxon>asterids</taxon>
        <taxon>Ericales</taxon>
        <taxon>Ericaceae</taxon>
        <taxon>Ericoideae</taxon>
        <taxon>Rhodoreae</taxon>
        <taxon>Rhododendron</taxon>
    </lineage>
</organism>
<proteinExistence type="predicted"/>
<evidence type="ECO:0000313" key="3">
    <source>
        <dbReference type="EMBL" id="KAG5557915.1"/>
    </source>
</evidence>
<keyword evidence="4" id="KW-1185">Reference proteome</keyword>
<feature type="region of interest" description="Disordered" evidence="1">
    <location>
        <begin position="111"/>
        <end position="142"/>
    </location>
</feature>
<reference evidence="3" key="1">
    <citation type="submission" date="2020-08" db="EMBL/GenBank/DDBJ databases">
        <title>Plant Genome Project.</title>
        <authorList>
            <person name="Zhang R.-G."/>
        </authorList>
    </citation>
    <scope>NUCLEOTIDE SEQUENCE</scope>
    <source>
        <strain evidence="3">WSP0</strain>
        <tissue evidence="3">Leaf</tissue>
    </source>
</reference>
<comment type="caution">
    <text evidence="3">The sequence shown here is derived from an EMBL/GenBank/DDBJ whole genome shotgun (WGS) entry which is preliminary data.</text>
</comment>